<evidence type="ECO:0000256" key="5">
    <source>
        <dbReference type="SAM" id="MobiDB-lite"/>
    </source>
</evidence>
<evidence type="ECO:0000256" key="6">
    <source>
        <dbReference type="SAM" id="Phobius"/>
    </source>
</evidence>
<feature type="transmembrane region" description="Helical" evidence="6">
    <location>
        <begin position="107"/>
        <end position="126"/>
    </location>
</feature>
<dbReference type="InterPro" id="IPR011701">
    <property type="entry name" value="MFS"/>
</dbReference>
<feature type="region of interest" description="Disordered" evidence="5">
    <location>
        <begin position="482"/>
        <end position="509"/>
    </location>
</feature>
<name>A0A5K1K196_9APHY</name>
<feature type="transmembrane region" description="Helical" evidence="6">
    <location>
        <begin position="284"/>
        <end position="306"/>
    </location>
</feature>
<protein>
    <submittedName>
        <fullName evidence="7">Calcium dependent mitochondrial carrier protein</fullName>
    </submittedName>
</protein>
<dbReference type="GO" id="GO:0022857">
    <property type="term" value="F:transmembrane transporter activity"/>
    <property type="evidence" value="ECO:0007669"/>
    <property type="project" value="InterPro"/>
</dbReference>
<feature type="transmembrane region" description="Helical" evidence="6">
    <location>
        <begin position="215"/>
        <end position="237"/>
    </location>
</feature>
<feature type="transmembrane region" description="Helical" evidence="6">
    <location>
        <begin position="577"/>
        <end position="599"/>
    </location>
</feature>
<keyword evidence="2 6" id="KW-0812">Transmembrane</keyword>
<dbReference type="EMBL" id="LR726698">
    <property type="protein sequence ID" value="VWO98059.1"/>
    <property type="molecule type" value="Genomic_DNA"/>
</dbReference>
<evidence type="ECO:0000256" key="4">
    <source>
        <dbReference type="ARBA" id="ARBA00023136"/>
    </source>
</evidence>
<evidence type="ECO:0000256" key="3">
    <source>
        <dbReference type="ARBA" id="ARBA00022989"/>
    </source>
</evidence>
<dbReference type="Gene3D" id="1.20.1250.20">
    <property type="entry name" value="MFS general substrate transporter like domains"/>
    <property type="match status" value="1"/>
</dbReference>
<accession>A0A5K1K196</accession>
<dbReference type="Pfam" id="PF07690">
    <property type="entry name" value="MFS_1"/>
    <property type="match status" value="1"/>
</dbReference>
<dbReference type="PANTHER" id="PTHR23507">
    <property type="entry name" value="ZGC:174356"/>
    <property type="match status" value="1"/>
</dbReference>
<evidence type="ECO:0000256" key="1">
    <source>
        <dbReference type="ARBA" id="ARBA00004141"/>
    </source>
</evidence>
<proteinExistence type="predicted"/>
<dbReference type="AlphaFoldDB" id="A0A5K1K196"/>
<dbReference type="SUPFAM" id="SSF103473">
    <property type="entry name" value="MFS general substrate transporter"/>
    <property type="match status" value="1"/>
</dbReference>
<feature type="transmembrane region" description="Helical" evidence="6">
    <location>
        <begin position="611"/>
        <end position="630"/>
    </location>
</feature>
<dbReference type="PANTHER" id="PTHR23507:SF1">
    <property type="entry name" value="FI18259P1-RELATED"/>
    <property type="match status" value="1"/>
</dbReference>
<comment type="subcellular location">
    <subcellularLocation>
        <location evidence="1">Membrane</location>
        <topology evidence="1">Multi-pass membrane protein</topology>
    </subcellularLocation>
</comment>
<dbReference type="InterPro" id="IPR036259">
    <property type="entry name" value="MFS_trans_sf"/>
</dbReference>
<sequence>MSRASSRDAGAPFLRTADGVSRSRSRPKYAQHSAANSISLGPEDLVNPGVGAPISEEEAELLQDLVHPHQHHHALEETLVEEEEAAEEEFDSEWRQKLPWYKRPTPWWFLSYVPFAAIAMTITMAAKVELFTYLACLANRPVVSPDQGANVVSLLARQVSVAFDEPNQRVCASDPTVQAIVAKLNTAMTTSMGILACMTTAWWGSLSDRYGRTRILGCAVVGVLMMDLCFLSTFWFYKYIPGGYWFLLIGPILEGFLGGQTLINATVHAYIADCTPPALRSGMFSLNLGLLFTGVAIGPVLGGLLIRFTGSFIVVFFISAIIHVIYALLVWFVIPESLSKADMLGARARYKVANEEYFAAHAHGGALVFFKRMFSFLTPLAIFLPVRVDGGKPSMGRKRDWNLLLIVMSYGFVISLLGLYLYVIQYLEATYEWNTEQVGYWFSSVGAARASFLTLILPMVIRFFKPKDAPIRLPADADEPLASPTDASLSVEQPSRALSPPSRREHHHHDPNFDLKVAKVSVGIEVLVYMLMVFSTSGLMFAGVATLGAFGMGFGPAIQSVALTLYNRRGGKDSGRLFGAMSVVQSLSSGVLGPFVYGLTYMSTVRTFPKAIFIMGCGAVTTSFLLLQLVRLPKEAPVVRSAEDVDLEDRLVAEPGGFAVEREDTLVGPSEPLIIVDDEDRGRKVVKTVP</sequence>
<dbReference type="GO" id="GO:0016020">
    <property type="term" value="C:membrane"/>
    <property type="evidence" value="ECO:0007669"/>
    <property type="project" value="UniProtKB-SubCell"/>
</dbReference>
<keyword evidence="3 6" id="KW-1133">Transmembrane helix</keyword>
<keyword evidence="4 6" id="KW-0472">Membrane</keyword>
<feature type="transmembrane region" description="Helical" evidence="6">
    <location>
        <begin position="403"/>
        <end position="427"/>
    </location>
</feature>
<evidence type="ECO:0000313" key="7">
    <source>
        <dbReference type="EMBL" id="VWO98059.1"/>
    </source>
</evidence>
<gene>
    <name evidence="7" type="primary">G4NCI6</name>
</gene>
<organism evidence="7">
    <name type="scientific">Ganoderma boninense</name>
    <dbReference type="NCBI Taxonomy" id="34458"/>
    <lineage>
        <taxon>Eukaryota</taxon>
        <taxon>Fungi</taxon>
        <taxon>Dikarya</taxon>
        <taxon>Basidiomycota</taxon>
        <taxon>Agaricomycotina</taxon>
        <taxon>Agaricomycetes</taxon>
        <taxon>Polyporales</taxon>
        <taxon>Polyporaceae</taxon>
        <taxon>Ganoderma</taxon>
    </lineage>
</organism>
<evidence type="ECO:0000256" key="2">
    <source>
        <dbReference type="ARBA" id="ARBA00022692"/>
    </source>
</evidence>
<feature type="transmembrane region" description="Helical" evidence="6">
    <location>
        <begin position="312"/>
        <end position="334"/>
    </location>
</feature>
<feature type="region of interest" description="Disordered" evidence="5">
    <location>
        <begin position="1"/>
        <end position="34"/>
    </location>
</feature>
<feature type="transmembrane region" description="Helical" evidence="6">
    <location>
        <begin position="184"/>
        <end position="203"/>
    </location>
</feature>
<feature type="transmembrane region" description="Helical" evidence="6">
    <location>
        <begin position="439"/>
        <end position="464"/>
    </location>
</feature>
<reference evidence="7" key="1">
    <citation type="submission" date="2019-10" db="EMBL/GenBank/DDBJ databases">
        <authorList>
            <person name="Nor Muhammad N."/>
        </authorList>
    </citation>
    <scope>NUCLEOTIDE SEQUENCE</scope>
</reference>